<name>A0ABU4H1Q6_9MICO</name>
<comment type="caution">
    <text evidence="1">The sequence shown here is derived from an EMBL/GenBank/DDBJ whole genome shotgun (WGS) entry which is preliminary data.</text>
</comment>
<reference evidence="1 2" key="1">
    <citation type="submission" date="2023-11" db="EMBL/GenBank/DDBJ databases">
        <title>Draft genome sequence of Microbacterium arthrosphaerae JCM 30492.</title>
        <authorList>
            <person name="Zhang G."/>
            <person name="Ding Y."/>
        </authorList>
    </citation>
    <scope>NUCLEOTIDE SEQUENCE [LARGE SCALE GENOMIC DNA]</scope>
    <source>
        <strain evidence="1 2">JCM 30492</strain>
    </source>
</reference>
<gene>
    <name evidence="1" type="ORF">R8Z58_10835</name>
</gene>
<evidence type="ECO:0000313" key="1">
    <source>
        <dbReference type="EMBL" id="MDW4573264.1"/>
    </source>
</evidence>
<sequence length="156" mass="16259">MRRWRRASSVALLVIALSVTGCGITIPSDPQGTLDRVRGGELRAGASPSGELVTVDGSDVGGSLADLVEGFADSVDARVTWTVGSEEDLVDALESGDLDLAIGGMTDATPWSQRVSVTRAYEGVPGAHGPVVLLVPLGENAWQADLETYLDREVAP</sequence>
<proteinExistence type="predicted"/>
<dbReference type="Proteomes" id="UP001283109">
    <property type="component" value="Unassembled WGS sequence"/>
</dbReference>
<dbReference type="EMBL" id="JAWQEV010000003">
    <property type="protein sequence ID" value="MDW4573264.1"/>
    <property type="molecule type" value="Genomic_DNA"/>
</dbReference>
<dbReference type="SUPFAM" id="SSF53850">
    <property type="entry name" value="Periplasmic binding protein-like II"/>
    <property type="match status" value="1"/>
</dbReference>
<evidence type="ECO:0000313" key="2">
    <source>
        <dbReference type="Proteomes" id="UP001283109"/>
    </source>
</evidence>
<accession>A0ABU4H1Q6</accession>
<organism evidence="1 2">
    <name type="scientific">Microbacterium arthrosphaerae</name>
    <dbReference type="NCBI Taxonomy" id="792652"/>
    <lineage>
        <taxon>Bacteria</taxon>
        <taxon>Bacillati</taxon>
        <taxon>Actinomycetota</taxon>
        <taxon>Actinomycetes</taxon>
        <taxon>Micrococcales</taxon>
        <taxon>Microbacteriaceae</taxon>
        <taxon>Microbacterium</taxon>
    </lineage>
</organism>
<keyword evidence="2" id="KW-1185">Reference proteome</keyword>
<evidence type="ECO:0008006" key="3">
    <source>
        <dbReference type="Google" id="ProtNLM"/>
    </source>
</evidence>
<dbReference type="Gene3D" id="3.40.190.10">
    <property type="entry name" value="Periplasmic binding protein-like II"/>
    <property type="match status" value="1"/>
</dbReference>
<protein>
    <recommendedName>
        <fullName evidence="3">ABC transporter substrate-binding protein</fullName>
    </recommendedName>
</protein>
<dbReference type="PROSITE" id="PS51257">
    <property type="entry name" value="PROKAR_LIPOPROTEIN"/>
    <property type="match status" value="1"/>
</dbReference>
<dbReference type="RefSeq" id="WP_318353777.1">
    <property type="nucleotide sequence ID" value="NZ_JAWQEV010000003.1"/>
</dbReference>